<proteinExistence type="predicted"/>
<name>A0A1H4QCR9_9MICC</name>
<keyword evidence="4" id="KW-1185">Reference proteome</keyword>
<accession>A0A1H4QCR9</accession>
<evidence type="ECO:0000313" key="3">
    <source>
        <dbReference type="EMBL" id="SEC17320.1"/>
    </source>
</evidence>
<dbReference type="InterPro" id="IPR007139">
    <property type="entry name" value="DUF349"/>
</dbReference>
<evidence type="ECO:0008006" key="5">
    <source>
        <dbReference type="Google" id="ProtNLM"/>
    </source>
</evidence>
<organism evidence="3 4">
    <name type="scientific">Arthrobacter woluwensis</name>
    <dbReference type="NCBI Taxonomy" id="156980"/>
    <lineage>
        <taxon>Bacteria</taxon>
        <taxon>Bacillati</taxon>
        <taxon>Actinomycetota</taxon>
        <taxon>Actinomycetes</taxon>
        <taxon>Micrococcales</taxon>
        <taxon>Micrococcaceae</taxon>
        <taxon>Arthrobacter</taxon>
    </lineage>
</organism>
<dbReference type="STRING" id="156980.SAMN04489745_2249"/>
<reference evidence="3 4" key="1">
    <citation type="submission" date="2016-10" db="EMBL/GenBank/DDBJ databases">
        <authorList>
            <person name="de Groot N.N."/>
        </authorList>
    </citation>
    <scope>NUCLEOTIDE SEQUENCE [LARGE SCALE GENOMIC DNA]</scope>
    <source>
        <strain evidence="3 4">DSM 10495</strain>
    </source>
</reference>
<feature type="coiled-coil region" evidence="1">
    <location>
        <begin position="382"/>
        <end position="455"/>
    </location>
</feature>
<dbReference type="Pfam" id="PF03993">
    <property type="entry name" value="DUF349"/>
    <property type="match status" value="3"/>
</dbReference>
<gene>
    <name evidence="3" type="ORF">SAMN04489745_2249</name>
</gene>
<keyword evidence="1" id="KW-0175">Coiled coil</keyword>
<evidence type="ECO:0000256" key="1">
    <source>
        <dbReference type="SAM" id="Coils"/>
    </source>
</evidence>
<dbReference type="EMBL" id="FNSN01000003">
    <property type="protein sequence ID" value="SEC17320.1"/>
    <property type="molecule type" value="Genomic_DNA"/>
</dbReference>
<evidence type="ECO:0000313" key="4">
    <source>
        <dbReference type="Proteomes" id="UP000182652"/>
    </source>
</evidence>
<dbReference type="AlphaFoldDB" id="A0A1H4QCR9"/>
<feature type="region of interest" description="Disordered" evidence="2">
    <location>
        <begin position="1"/>
        <end position="38"/>
    </location>
</feature>
<feature type="compositionally biased region" description="Low complexity" evidence="2">
    <location>
        <begin position="7"/>
        <end position="38"/>
    </location>
</feature>
<sequence length="470" mass="51174">MTESLQPDEASTTEAATETSAAKPAAPSPAAFAARPKAPAAAPAAVHAPDTTVDLTAARAFGRVEGDGHVFVTVDGEEHVAGQYPGVSADEALAYFARKFEDITAQIDLLESRVEAKAAAGELPTSLKHLREQLEARNVLGDIRGALDRVSALDGKVAALIAEQRAHQEAAKAAELSAREAIVAEAEAISAQDPAATQWKTSSTRMNELFDAWKAAQKSGVRLSKSVEEGLWKRFRTARTVFDRHRRAYFSQLDSSNAQAKAVKEQLIAEAEQLQTSTDWGHAAAEYRRLMDQWKAAPRASRKDDDALWARFRAAQDVFFAARQAANDELDASYSANLAVKEQLLLEAQELVPVSDLAAAKKGLQSIRDRWEEAGRVPRADMGRIEAALRRVEDAVREAEEENWRRSDPEAKARSTSMIEQLEATIAGLRDDLSAAEAKGDARAIKSAREALEAREQWLEVVRNSAKDLG</sequence>
<dbReference type="Proteomes" id="UP000182652">
    <property type="component" value="Unassembled WGS sequence"/>
</dbReference>
<evidence type="ECO:0000256" key="2">
    <source>
        <dbReference type="SAM" id="MobiDB-lite"/>
    </source>
</evidence>
<protein>
    <recommendedName>
        <fullName evidence="5">DUF349 domain-containing protein</fullName>
    </recommendedName>
</protein>